<dbReference type="EMBL" id="RBNJ01015953">
    <property type="protein sequence ID" value="RUS24455.1"/>
    <property type="molecule type" value="Genomic_DNA"/>
</dbReference>
<evidence type="ECO:0008006" key="3">
    <source>
        <dbReference type="Google" id="ProtNLM"/>
    </source>
</evidence>
<dbReference type="Gene3D" id="3.20.20.80">
    <property type="entry name" value="Glycosidases"/>
    <property type="match status" value="1"/>
</dbReference>
<dbReference type="SUPFAM" id="SSF51445">
    <property type="entry name" value="(Trans)glycosidases"/>
    <property type="match status" value="1"/>
</dbReference>
<dbReference type="Proteomes" id="UP000274822">
    <property type="component" value="Unassembled WGS sequence"/>
</dbReference>
<keyword evidence="2" id="KW-1185">Reference proteome</keyword>
<gene>
    <name evidence="1" type="ORF">BC938DRAFT_473552</name>
</gene>
<name>A0A433Q3S5_9FUNG</name>
<accession>A0A433Q3S5</accession>
<evidence type="ECO:0000313" key="1">
    <source>
        <dbReference type="EMBL" id="RUS24455.1"/>
    </source>
</evidence>
<dbReference type="AlphaFoldDB" id="A0A433Q3S5"/>
<reference evidence="1 2" key="1">
    <citation type="journal article" date="2018" name="New Phytol.">
        <title>Phylogenomics of Endogonaceae and evolution of mycorrhizas within Mucoromycota.</title>
        <authorList>
            <person name="Chang Y."/>
            <person name="Desiro A."/>
            <person name="Na H."/>
            <person name="Sandor L."/>
            <person name="Lipzen A."/>
            <person name="Clum A."/>
            <person name="Barry K."/>
            <person name="Grigoriev I.V."/>
            <person name="Martin F.M."/>
            <person name="Stajich J.E."/>
            <person name="Smith M.E."/>
            <person name="Bonito G."/>
            <person name="Spatafora J.W."/>
        </authorList>
    </citation>
    <scope>NUCLEOTIDE SEQUENCE [LARGE SCALE GENOMIC DNA]</scope>
    <source>
        <strain evidence="1 2">AD002</strain>
    </source>
</reference>
<dbReference type="InterPro" id="IPR017853">
    <property type="entry name" value="GH"/>
</dbReference>
<organism evidence="1 2">
    <name type="scientific">Jimgerdemannia flammicorona</name>
    <dbReference type="NCBI Taxonomy" id="994334"/>
    <lineage>
        <taxon>Eukaryota</taxon>
        <taxon>Fungi</taxon>
        <taxon>Fungi incertae sedis</taxon>
        <taxon>Mucoromycota</taxon>
        <taxon>Mucoromycotina</taxon>
        <taxon>Endogonomycetes</taxon>
        <taxon>Endogonales</taxon>
        <taxon>Endogonaceae</taxon>
        <taxon>Jimgerdemannia</taxon>
    </lineage>
</organism>
<protein>
    <recommendedName>
        <fullName evidence="3">Glycoside hydrolase superfamily</fullName>
    </recommendedName>
</protein>
<comment type="caution">
    <text evidence="1">The sequence shown here is derived from an EMBL/GenBank/DDBJ whole genome shotgun (WGS) entry which is preliminary data.</text>
</comment>
<evidence type="ECO:0000313" key="2">
    <source>
        <dbReference type="Proteomes" id="UP000274822"/>
    </source>
</evidence>
<proteinExistence type="predicted"/>
<sequence>MQYATKGIHWGVDFYDIHVYNDNGYLPTAAAFGLDKPVLLGEFDEATASGAAHQSTVVANFVANAVSGGWAGALYWTLGEPEQNPM</sequence>